<dbReference type="InterPro" id="IPR035437">
    <property type="entry name" value="SNase_OB-fold_sf"/>
</dbReference>
<dbReference type="Proteomes" id="UP000233343">
    <property type="component" value="Unassembled WGS sequence"/>
</dbReference>
<dbReference type="Pfam" id="PF00565">
    <property type="entry name" value="SNase"/>
    <property type="match status" value="1"/>
</dbReference>
<gene>
    <name evidence="5" type="ORF">CWS20_22825</name>
</gene>
<dbReference type="GO" id="GO:0016787">
    <property type="term" value="F:hydrolase activity"/>
    <property type="evidence" value="ECO:0007669"/>
    <property type="project" value="UniProtKB-KW"/>
</dbReference>
<dbReference type="Gene3D" id="2.40.50.90">
    <property type="match status" value="1"/>
</dbReference>
<evidence type="ECO:0000259" key="4">
    <source>
        <dbReference type="PROSITE" id="PS50830"/>
    </source>
</evidence>
<keyword evidence="6" id="KW-1185">Reference proteome</keyword>
<keyword evidence="2" id="KW-0255">Endonuclease</keyword>
<name>A0A2N0ZB18_9BACI</name>
<keyword evidence="3" id="KW-0378">Hydrolase</keyword>
<evidence type="ECO:0000256" key="3">
    <source>
        <dbReference type="ARBA" id="ARBA00022801"/>
    </source>
</evidence>
<dbReference type="EMBL" id="PISD01000061">
    <property type="protein sequence ID" value="PKG26685.1"/>
    <property type="molecule type" value="Genomic_DNA"/>
</dbReference>
<accession>A0A2N0ZB18</accession>
<dbReference type="PROSITE" id="PS50830">
    <property type="entry name" value="TNASE_3"/>
    <property type="match status" value="1"/>
</dbReference>
<dbReference type="SUPFAM" id="SSF50199">
    <property type="entry name" value="Staphylococcal nuclease"/>
    <property type="match status" value="1"/>
</dbReference>
<reference evidence="5 6" key="1">
    <citation type="journal article" date="2010" name="Int. J. Syst. Evol. Microbiol.">
        <title>Bacillus horneckiae sp. nov., isolated from a spacecraft-assembly clean room.</title>
        <authorList>
            <person name="Vaishampayan P."/>
            <person name="Probst A."/>
            <person name="Krishnamurthi S."/>
            <person name="Ghosh S."/>
            <person name="Osman S."/>
            <person name="McDowall A."/>
            <person name="Ruckmani A."/>
            <person name="Mayilraj S."/>
            <person name="Venkateswaran K."/>
        </authorList>
    </citation>
    <scope>NUCLEOTIDE SEQUENCE [LARGE SCALE GENOMIC DNA]</scope>
    <source>
        <strain evidence="6">1PO1SC</strain>
    </source>
</reference>
<dbReference type="InterPro" id="IPR002071">
    <property type="entry name" value="Thermonucl_AS"/>
</dbReference>
<evidence type="ECO:0000313" key="6">
    <source>
        <dbReference type="Proteomes" id="UP000233343"/>
    </source>
</evidence>
<dbReference type="AlphaFoldDB" id="A0A2N0ZB18"/>
<evidence type="ECO:0000256" key="2">
    <source>
        <dbReference type="ARBA" id="ARBA00022759"/>
    </source>
</evidence>
<keyword evidence="1" id="KW-0540">Nuclease</keyword>
<dbReference type="SMART" id="SM00318">
    <property type="entry name" value="SNc"/>
    <property type="match status" value="1"/>
</dbReference>
<dbReference type="PANTHER" id="PTHR12302">
    <property type="entry name" value="EBNA2 BINDING PROTEIN P100"/>
    <property type="match status" value="1"/>
</dbReference>
<feature type="domain" description="TNase-like" evidence="4">
    <location>
        <begin position="49"/>
        <end position="183"/>
    </location>
</feature>
<dbReference type="PANTHER" id="PTHR12302:SF3">
    <property type="entry name" value="SERINE_THREONINE-PROTEIN KINASE 31"/>
    <property type="match status" value="1"/>
</dbReference>
<dbReference type="CDD" id="cd00175">
    <property type="entry name" value="SNc"/>
    <property type="match status" value="1"/>
</dbReference>
<evidence type="ECO:0000256" key="1">
    <source>
        <dbReference type="ARBA" id="ARBA00022722"/>
    </source>
</evidence>
<comment type="caution">
    <text evidence="5">The sequence shown here is derived from an EMBL/GenBank/DDBJ whole genome shotgun (WGS) entry which is preliminary data.</text>
</comment>
<evidence type="ECO:0000313" key="5">
    <source>
        <dbReference type="EMBL" id="PKG26685.1"/>
    </source>
</evidence>
<dbReference type="InterPro" id="IPR016071">
    <property type="entry name" value="Staphylococal_nuclease_OB-fold"/>
</dbReference>
<dbReference type="GO" id="GO:0004519">
    <property type="term" value="F:endonuclease activity"/>
    <property type="evidence" value="ECO:0007669"/>
    <property type="project" value="UniProtKB-KW"/>
</dbReference>
<dbReference type="RefSeq" id="WP_066194545.1">
    <property type="nucleotide sequence ID" value="NZ_JARSFA010000044.1"/>
</dbReference>
<dbReference type="PROSITE" id="PS01123">
    <property type="entry name" value="TNASE_1"/>
    <property type="match status" value="1"/>
</dbReference>
<dbReference type="GO" id="GO:0003676">
    <property type="term" value="F:nucleic acid binding"/>
    <property type="evidence" value="ECO:0007669"/>
    <property type="project" value="InterPro"/>
</dbReference>
<sequence length="195" mass="22202">MGSIKKILLFLFGIFLFFSFSNVKSFEDITGLLNQQDRLQDPNSSDDDNIEKAIVRDVVDGDTIKVEFTGGNVETIRLLLIDTPESVKPNTPVQPFSEEAAELMRKKLIKGNVVEIEKGILERDKYDRLLAYVWVDGENVNKKLLENGFARVAYVNPPNIKYLDEFKEAEKLAKTNKKGVWSIEGYVQDYGFNSK</sequence>
<proteinExistence type="predicted"/>
<organism evidence="5 6">
    <name type="scientific">Cytobacillus horneckiae</name>
    <dbReference type="NCBI Taxonomy" id="549687"/>
    <lineage>
        <taxon>Bacteria</taxon>
        <taxon>Bacillati</taxon>
        <taxon>Bacillota</taxon>
        <taxon>Bacilli</taxon>
        <taxon>Bacillales</taxon>
        <taxon>Bacillaceae</taxon>
        <taxon>Cytobacillus</taxon>
    </lineage>
</organism>
<protein>
    <submittedName>
        <fullName evidence="5">Nuclease</fullName>
    </submittedName>
</protein>